<feature type="signal peptide" evidence="2">
    <location>
        <begin position="1"/>
        <end position="20"/>
    </location>
</feature>
<evidence type="ECO:0000313" key="3">
    <source>
        <dbReference type="EMBL" id="CAB1457564.1"/>
    </source>
</evidence>
<accession>A0A9N7VV59</accession>
<feature type="chain" id="PRO_5040137320" evidence="2">
    <location>
        <begin position="21"/>
        <end position="123"/>
    </location>
</feature>
<comment type="caution">
    <text evidence="3">The sequence shown here is derived from an EMBL/GenBank/DDBJ whole genome shotgun (WGS) entry which is preliminary data.</text>
</comment>
<sequence>MPPSVPTLVGLELLLAPHWASLTDSSGDGDIMGTWAQPLISSAKDTPAVHSTPASSLPLYTGTHRPSALGVITTGMDGDRASNDRGAETEGGQTCLEDEPGSETAVIGDTLNNTESIGDIKED</sequence>
<gene>
    <name evidence="3" type="ORF">PLEPLA_LOCUS45388</name>
</gene>
<feature type="region of interest" description="Disordered" evidence="1">
    <location>
        <begin position="45"/>
        <end position="123"/>
    </location>
</feature>
<reference evidence="3" key="1">
    <citation type="submission" date="2020-03" db="EMBL/GenBank/DDBJ databases">
        <authorList>
            <person name="Weist P."/>
        </authorList>
    </citation>
    <scope>NUCLEOTIDE SEQUENCE</scope>
</reference>
<keyword evidence="2" id="KW-0732">Signal</keyword>
<protein>
    <submittedName>
        <fullName evidence="3">Uncharacterized protein</fullName>
    </submittedName>
</protein>
<dbReference type="AlphaFoldDB" id="A0A9N7VV59"/>
<evidence type="ECO:0000256" key="1">
    <source>
        <dbReference type="SAM" id="MobiDB-lite"/>
    </source>
</evidence>
<keyword evidence="4" id="KW-1185">Reference proteome</keyword>
<feature type="compositionally biased region" description="Basic and acidic residues" evidence="1">
    <location>
        <begin position="77"/>
        <end position="88"/>
    </location>
</feature>
<organism evidence="3 4">
    <name type="scientific">Pleuronectes platessa</name>
    <name type="common">European plaice</name>
    <dbReference type="NCBI Taxonomy" id="8262"/>
    <lineage>
        <taxon>Eukaryota</taxon>
        <taxon>Metazoa</taxon>
        <taxon>Chordata</taxon>
        <taxon>Craniata</taxon>
        <taxon>Vertebrata</taxon>
        <taxon>Euteleostomi</taxon>
        <taxon>Actinopterygii</taxon>
        <taxon>Neopterygii</taxon>
        <taxon>Teleostei</taxon>
        <taxon>Neoteleostei</taxon>
        <taxon>Acanthomorphata</taxon>
        <taxon>Carangaria</taxon>
        <taxon>Pleuronectiformes</taxon>
        <taxon>Pleuronectoidei</taxon>
        <taxon>Pleuronectidae</taxon>
        <taxon>Pleuronectes</taxon>
    </lineage>
</organism>
<evidence type="ECO:0000256" key="2">
    <source>
        <dbReference type="SAM" id="SignalP"/>
    </source>
</evidence>
<dbReference type="EMBL" id="CADEAL010004347">
    <property type="protein sequence ID" value="CAB1457564.1"/>
    <property type="molecule type" value="Genomic_DNA"/>
</dbReference>
<evidence type="ECO:0000313" key="4">
    <source>
        <dbReference type="Proteomes" id="UP001153269"/>
    </source>
</evidence>
<name>A0A9N7VV59_PLEPL</name>
<proteinExistence type="predicted"/>
<dbReference type="Proteomes" id="UP001153269">
    <property type="component" value="Unassembled WGS sequence"/>
</dbReference>